<reference evidence="7" key="1">
    <citation type="submission" date="2019-11" db="EMBL/GenBank/DDBJ databases">
        <authorList>
            <person name="Feng L."/>
        </authorList>
    </citation>
    <scope>NUCLEOTIDE SEQUENCE</scope>
    <source>
        <strain evidence="7">BcaccaeLFYP20</strain>
    </source>
</reference>
<keyword evidence="3 7" id="KW-0808">Transferase</keyword>
<name>A0A6N2VBK1_9BACE</name>
<sequence length="128" mass="13980">MRTSPQVELRLSPDLPDLQLTSDKSRLYQVLSNFVVNALKFTSEGSITISYQIKGKEAKFSVEDTGIGIEPEKQTAVFNRFVKLNNFIPGTGLGLSICQSIITQLGGKIGVDSEPGKGSCFWFTHPLG</sequence>
<gene>
    <name evidence="7" type="primary">rcsC</name>
    <name evidence="7" type="ORF">BCLFYP20_02948</name>
</gene>
<dbReference type="InterPro" id="IPR050736">
    <property type="entry name" value="Sensor_HK_Regulatory"/>
</dbReference>
<dbReference type="Gene3D" id="3.30.565.10">
    <property type="entry name" value="Histidine kinase-like ATPase, C-terminal domain"/>
    <property type="match status" value="1"/>
</dbReference>
<dbReference type="InterPro" id="IPR003594">
    <property type="entry name" value="HATPase_dom"/>
</dbReference>
<evidence type="ECO:0000256" key="5">
    <source>
        <dbReference type="ARBA" id="ARBA00023012"/>
    </source>
</evidence>
<keyword evidence="5" id="KW-0902">Two-component regulatory system</keyword>
<dbReference type="GO" id="GO:0004673">
    <property type="term" value="F:protein histidine kinase activity"/>
    <property type="evidence" value="ECO:0007669"/>
    <property type="project" value="UniProtKB-EC"/>
</dbReference>
<dbReference type="EC" id="2.7.13.3" evidence="2"/>
<feature type="domain" description="Histidine kinase" evidence="6">
    <location>
        <begin position="1"/>
        <end position="128"/>
    </location>
</feature>
<dbReference type="PRINTS" id="PR00344">
    <property type="entry name" value="BCTRLSENSOR"/>
</dbReference>
<evidence type="ECO:0000256" key="1">
    <source>
        <dbReference type="ARBA" id="ARBA00000085"/>
    </source>
</evidence>
<keyword evidence="4 7" id="KW-0418">Kinase</keyword>
<dbReference type="SUPFAM" id="SSF55874">
    <property type="entry name" value="ATPase domain of HSP90 chaperone/DNA topoisomerase II/histidine kinase"/>
    <property type="match status" value="1"/>
</dbReference>
<evidence type="ECO:0000313" key="7">
    <source>
        <dbReference type="EMBL" id="VYT25771.1"/>
    </source>
</evidence>
<dbReference type="InterPro" id="IPR036890">
    <property type="entry name" value="HATPase_C_sf"/>
</dbReference>
<protein>
    <recommendedName>
        <fullName evidence="2">histidine kinase</fullName>
        <ecNumber evidence="2">2.7.13.3</ecNumber>
    </recommendedName>
</protein>
<dbReference type="PANTHER" id="PTHR43711:SF31">
    <property type="entry name" value="HISTIDINE KINASE"/>
    <property type="match status" value="1"/>
</dbReference>
<proteinExistence type="predicted"/>
<accession>A0A6N2VBK1</accession>
<evidence type="ECO:0000259" key="6">
    <source>
        <dbReference type="PROSITE" id="PS50109"/>
    </source>
</evidence>
<evidence type="ECO:0000256" key="3">
    <source>
        <dbReference type="ARBA" id="ARBA00022679"/>
    </source>
</evidence>
<evidence type="ECO:0000256" key="4">
    <source>
        <dbReference type="ARBA" id="ARBA00022777"/>
    </source>
</evidence>
<dbReference type="EMBL" id="CACRTB010000020">
    <property type="protein sequence ID" value="VYT25771.1"/>
    <property type="molecule type" value="Genomic_DNA"/>
</dbReference>
<dbReference type="InterPro" id="IPR004358">
    <property type="entry name" value="Sig_transdc_His_kin-like_C"/>
</dbReference>
<dbReference type="PANTHER" id="PTHR43711">
    <property type="entry name" value="TWO-COMPONENT HISTIDINE KINASE"/>
    <property type="match status" value="1"/>
</dbReference>
<dbReference type="Pfam" id="PF02518">
    <property type="entry name" value="HATPase_c"/>
    <property type="match status" value="1"/>
</dbReference>
<dbReference type="InterPro" id="IPR005467">
    <property type="entry name" value="His_kinase_dom"/>
</dbReference>
<comment type="catalytic activity">
    <reaction evidence="1">
        <text>ATP + protein L-histidine = ADP + protein N-phospho-L-histidine.</text>
        <dbReference type="EC" id="2.7.13.3"/>
    </reaction>
</comment>
<dbReference type="GO" id="GO:0000160">
    <property type="term" value="P:phosphorelay signal transduction system"/>
    <property type="evidence" value="ECO:0007669"/>
    <property type="project" value="UniProtKB-KW"/>
</dbReference>
<dbReference type="PROSITE" id="PS50109">
    <property type="entry name" value="HIS_KIN"/>
    <property type="match status" value="1"/>
</dbReference>
<dbReference type="SMART" id="SM00387">
    <property type="entry name" value="HATPase_c"/>
    <property type="match status" value="1"/>
</dbReference>
<dbReference type="AlphaFoldDB" id="A0A6N2VBK1"/>
<evidence type="ECO:0000256" key="2">
    <source>
        <dbReference type="ARBA" id="ARBA00012438"/>
    </source>
</evidence>
<organism evidence="7">
    <name type="scientific">Bacteroides caccae</name>
    <dbReference type="NCBI Taxonomy" id="47678"/>
    <lineage>
        <taxon>Bacteria</taxon>
        <taxon>Pseudomonadati</taxon>
        <taxon>Bacteroidota</taxon>
        <taxon>Bacteroidia</taxon>
        <taxon>Bacteroidales</taxon>
        <taxon>Bacteroidaceae</taxon>
        <taxon>Bacteroides</taxon>
    </lineage>
</organism>